<proteinExistence type="predicted"/>
<sequence length="204" mass="24058">MLINELPDDCFLEIFDYIQDLKDLINCFKEMWRSNLNKIYPLSARSNFYEYASILLILIQILSKQIADLLYTRNGETPIEDIIKLIRDSESLKGIIYGYHYCMDYRLDFESIPENPNLEMLSTGYIDLNIKEINENMKQLYLWDSTLDVFKEVAHHFPNLERLKIYNGEGTLHLKKSRIFFAKTNRQLNLATNFAPTLSILLLI</sequence>
<accession>T1L5L3</accession>
<reference evidence="2" key="1">
    <citation type="submission" date="2011-08" db="EMBL/GenBank/DDBJ databases">
        <authorList>
            <person name="Rombauts S."/>
        </authorList>
    </citation>
    <scope>NUCLEOTIDE SEQUENCE</scope>
    <source>
        <strain evidence="2">London</strain>
    </source>
</reference>
<name>T1L5L3_TETUR</name>
<organism evidence="1 2">
    <name type="scientific">Tetranychus urticae</name>
    <name type="common">Two-spotted spider mite</name>
    <dbReference type="NCBI Taxonomy" id="32264"/>
    <lineage>
        <taxon>Eukaryota</taxon>
        <taxon>Metazoa</taxon>
        <taxon>Ecdysozoa</taxon>
        <taxon>Arthropoda</taxon>
        <taxon>Chelicerata</taxon>
        <taxon>Arachnida</taxon>
        <taxon>Acari</taxon>
        <taxon>Acariformes</taxon>
        <taxon>Trombidiformes</taxon>
        <taxon>Prostigmata</taxon>
        <taxon>Eleutherengona</taxon>
        <taxon>Raphignathae</taxon>
        <taxon>Tetranychoidea</taxon>
        <taxon>Tetranychidae</taxon>
        <taxon>Tetranychus</taxon>
    </lineage>
</organism>
<dbReference type="Proteomes" id="UP000015104">
    <property type="component" value="Unassembled WGS sequence"/>
</dbReference>
<reference evidence="1" key="2">
    <citation type="submission" date="2015-06" db="UniProtKB">
        <authorList>
            <consortium name="EnsemblMetazoa"/>
        </authorList>
    </citation>
    <scope>IDENTIFICATION</scope>
</reference>
<dbReference type="EnsemblMetazoa" id="tetur49g00010.1">
    <property type="protein sequence ID" value="tetur49g00010.1"/>
    <property type="gene ID" value="tetur49g00010"/>
</dbReference>
<evidence type="ECO:0000313" key="2">
    <source>
        <dbReference type="Proteomes" id="UP000015104"/>
    </source>
</evidence>
<keyword evidence="2" id="KW-1185">Reference proteome</keyword>
<dbReference type="HOGENOM" id="CLU_097321_1_0_1"/>
<dbReference type="EMBL" id="CAEY01001335">
    <property type="status" value="NOT_ANNOTATED_CDS"/>
    <property type="molecule type" value="Genomic_DNA"/>
</dbReference>
<dbReference type="AlphaFoldDB" id="T1L5L3"/>
<protein>
    <submittedName>
        <fullName evidence="1">Uncharacterized protein</fullName>
    </submittedName>
</protein>
<evidence type="ECO:0000313" key="1">
    <source>
        <dbReference type="EnsemblMetazoa" id="tetur49g00010.1"/>
    </source>
</evidence>